<protein>
    <submittedName>
        <fullName evidence="2">Uncharacterized protein</fullName>
    </submittedName>
</protein>
<dbReference type="Proteomes" id="UP001381693">
    <property type="component" value="Unassembled WGS sequence"/>
</dbReference>
<reference evidence="2 3" key="1">
    <citation type="submission" date="2023-11" db="EMBL/GenBank/DDBJ databases">
        <title>Halocaridina rubra genome assembly.</title>
        <authorList>
            <person name="Smith C."/>
        </authorList>
    </citation>
    <scope>NUCLEOTIDE SEQUENCE [LARGE SCALE GENOMIC DNA]</scope>
    <source>
        <strain evidence="2">EP-1</strain>
        <tissue evidence="2">Whole</tissue>
    </source>
</reference>
<gene>
    <name evidence="2" type="ORF">SK128_028253</name>
</gene>
<name>A0AAN8XEE7_HALRR</name>
<feature type="region of interest" description="Disordered" evidence="1">
    <location>
        <begin position="158"/>
        <end position="219"/>
    </location>
</feature>
<dbReference type="EMBL" id="JAXCGZ010003827">
    <property type="protein sequence ID" value="KAK7083025.1"/>
    <property type="molecule type" value="Genomic_DNA"/>
</dbReference>
<sequence>MSCMLTFFAYCPLSVEVIALFIGKISYVMAIYAPKDTFASLYAKFLLRRAEVDVINEIQEETTLSNGKCDLTTASATKDISNGVLCGAASQEKLNGTSGHLEFHSDMGSEDENSKPSLDTAVCPLKTVDAHSSVDISADNIPSKVILDSVKDFQATTVEGETETQDLGDISISVKETHDSITESSLSSPSMEESEEDPNKGNSIIPGENETQHNIVCNM</sequence>
<dbReference type="AlphaFoldDB" id="A0AAN8XEE7"/>
<evidence type="ECO:0000313" key="2">
    <source>
        <dbReference type="EMBL" id="KAK7083025.1"/>
    </source>
</evidence>
<accession>A0AAN8XEE7</accession>
<comment type="caution">
    <text evidence="2">The sequence shown here is derived from an EMBL/GenBank/DDBJ whole genome shotgun (WGS) entry which is preliminary data.</text>
</comment>
<proteinExistence type="predicted"/>
<evidence type="ECO:0000313" key="3">
    <source>
        <dbReference type="Proteomes" id="UP001381693"/>
    </source>
</evidence>
<feature type="compositionally biased region" description="Low complexity" evidence="1">
    <location>
        <begin position="182"/>
        <end position="191"/>
    </location>
</feature>
<organism evidence="2 3">
    <name type="scientific">Halocaridina rubra</name>
    <name type="common">Hawaiian red shrimp</name>
    <dbReference type="NCBI Taxonomy" id="373956"/>
    <lineage>
        <taxon>Eukaryota</taxon>
        <taxon>Metazoa</taxon>
        <taxon>Ecdysozoa</taxon>
        <taxon>Arthropoda</taxon>
        <taxon>Crustacea</taxon>
        <taxon>Multicrustacea</taxon>
        <taxon>Malacostraca</taxon>
        <taxon>Eumalacostraca</taxon>
        <taxon>Eucarida</taxon>
        <taxon>Decapoda</taxon>
        <taxon>Pleocyemata</taxon>
        <taxon>Caridea</taxon>
        <taxon>Atyoidea</taxon>
        <taxon>Atyidae</taxon>
        <taxon>Halocaridina</taxon>
    </lineage>
</organism>
<evidence type="ECO:0000256" key="1">
    <source>
        <dbReference type="SAM" id="MobiDB-lite"/>
    </source>
</evidence>
<keyword evidence="3" id="KW-1185">Reference proteome</keyword>